<dbReference type="Proteomes" id="UP000807370">
    <property type="component" value="Unassembled WGS sequence"/>
</dbReference>
<dbReference type="EMBL" id="JACCHP010000004">
    <property type="protein sequence ID" value="MBH5397775.1"/>
    <property type="molecule type" value="Genomic_DNA"/>
</dbReference>
<name>A0ABS0PL32_9BRAD</name>
<keyword evidence="2" id="KW-1185">Reference proteome</keyword>
<evidence type="ECO:0000313" key="1">
    <source>
        <dbReference type="EMBL" id="MBH5397775.1"/>
    </source>
</evidence>
<comment type="caution">
    <text evidence="1">The sequence shown here is derived from an EMBL/GenBank/DDBJ whole genome shotgun (WGS) entry which is preliminary data.</text>
</comment>
<sequence length="91" mass="10348">MMRTNIGQLLSFSAELVCQTKYFAGNAPRNPTPAEVDFRPRKYSYPLSQGSLYYGTALAIAALDEKPSHREDATYCEADISTFKREDRFEE</sequence>
<protein>
    <submittedName>
        <fullName evidence="1">Uncharacterized protein</fullName>
    </submittedName>
</protein>
<gene>
    <name evidence="1" type="ORF">HZZ13_08195</name>
</gene>
<dbReference type="RefSeq" id="WP_197959127.1">
    <property type="nucleotide sequence ID" value="NZ_JACCHP010000004.1"/>
</dbReference>
<organism evidence="1 2">
    <name type="scientific">Bradyrhizobium agreste</name>
    <dbReference type="NCBI Taxonomy" id="2751811"/>
    <lineage>
        <taxon>Bacteria</taxon>
        <taxon>Pseudomonadati</taxon>
        <taxon>Pseudomonadota</taxon>
        <taxon>Alphaproteobacteria</taxon>
        <taxon>Hyphomicrobiales</taxon>
        <taxon>Nitrobacteraceae</taxon>
        <taxon>Bradyrhizobium</taxon>
    </lineage>
</organism>
<proteinExistence type="predicted"/>
<accession>A0ABS0PL32</accession>
<reference evidence="1 2" key="1">
    <citation type="submission" date="2020-07" db="EMBL/GenBank/DDBJ databases">
        <title>Bradyrhizobium diversity isolated from nodules of indigenous legumes of Western Australia.</title>
        <authorList>
            <person name="Klepa M.S."/>
        </authorList>
    </citation>
    <scope>NUCLEOTIDE SEQUENCE [LARGE SCALE GENOMIC DNA]</scope>
    <source>
        <strain evidence="1 2">CNPSo 4010</strain>
    </source>
</reference>
<evidence type="ECO:0000313" key="2">
    <source>
        <dbReference type="Proteomes" id="UP000807370"/>
    </source>
</evidence>